<comment type="caution">
    <text evidence="1">The sequence shown here is derived from an EMBL/GenBank/DDBJ whole genome shotgun (WGS) entry which is preliminary data.</text>
</comment>
<protein>
    <submittedName>
        <fullName evidence="1">Uncharacterized protein</fullName>
    </submittedName>
</protein>
<name>A0A1Y2B285_9FUNG</name>
<dbReference type="OrthoDB" id="10298486at2759"/>
<gene>
    <name evidence="1" type="ORF">BCR33DRAFT_590256</name>
</gene>
<dbReference type="AlphaFoldDB" id="A0A1Y2B285"/>
<reference evidence="1 2" key="1">
    <citation type="submission" date="2016-07" db="EMBL/GenBank/DDBJ databases">
        <title>Pervasive Adenine N6-methylation of Active Genes in Fungi.</title>
        <authorList>
            <consortium name="DOE Joint Genome Institute"/>
            <person name="Mondo S.J."/>
            <person name="Dannebaum R.O."/>
            <person name="Kuo R.C."/>
            <person name="Labutti K."/>
            <person name="Haridas S."/>
            <person name="Kuo A."/>
            <person name="Salamov A."/>
            <person name="Ahrendt S.R."/>
            <person name="Lipzen A."/>
            <person name="Sullivan W."/>
            <person name="Andreopoulos W.B."/>
            <person name="Clum A."/>
            <person name="Lindquist E."/>
            <person name="Daum C."/>
            <person name="Ramamoorthy G.K."/>
            <person name="Gryganskyi A."/>
            <person name="Culley D."/>
            <person name="Magnuson J.K."/>
            <person name="James T.Y."/>
            <person name="O'Malley M.A."/>
            <person name="Stajich J.E."/>
            <person name="Spatafora J.W."/>
            <person name="Visel A."/>
            <person name="Grigoriev I.V."/>
        </authorList>
    </citation>
    <scope>NUCLEOTIDE SEQUENCE [LARGE SCALE GENOMIC DNA]</scope>
    <source>
        <strain evidence="1 2">JEL800</strain>
    </source>
</reference>
<dbReference type="EMBL" id="MCGO01000091">
    <property type="protein sequence ID" value="ORY28932.1"/>
    <property type="molecule type" value="Genomic_DNA"/>
</dbReference>
<evidence type="ECO:0000313" key="2">
    <source>
        <dbReference type="Proteomes" id="UP000193642"/>
    </source>
</evidence>
<evidence type="ECO:0000313" key="1">
    <source>
        <dbReference type="EMBL" id="ORY28932.1"/>
    </source>
</evidence>
<dbReference type="Proteomes" id="UP000193642">
    <property type="component" value="Unassembled WGS sequence"/>
</dbReference>
<organism evidence="1 2">
    <name type="scientific">Rhizoclosmatium globosum</name>
    <dbReference type="NCBI Taxonomy" id="329046"/>
    <lineage>
        <taxon>Eukaryota</taxon>
        <taxon>Fungi</taxon>
        <taxon>Fungi incertae sedis</taxon>
        <taxon>Chytridiomycota</taxon>
        <taxon>Chytridiomycota incertae sedis</taxon>
        <taxon>Chytridiomycetes</taxon>
        <taxon>Chytridiales</taxon>
        <taxon>Chytriomycetaceae</taxon>
        <taxon>Rhizoclosmatium</taxon>
    </lineage>
</organism>
<proteinExistence type="predicted"/>
<sequence length="124" mass="13516">MSLIENHHDYVPDGCQWQATCCRTSSAVGTPIPPCTSSCSNCNVSWRAMTTAPIGCLKKSTICQHVYENTIEGGTAALDPPCKTYCTACHRLETDPICKEENRKCRSDTCQTPFGAMKTSTQSC</sequence>
<accession>A0A1Y2B285</accession>
<keyword evidence="2" id="KW-1185">Reference proteome</keyword>